<dbReference type="GeneTree" id="ENSGT00390000013482"/>
<evidence type="ECO:0000313" key="4">
    <source>
        <dbReference type="Proteomes" id="UP000002494"/>
    </source>
</evidence>
<evidence type="ECO:0000256" key="2">
    <source>
        <dbReference type="SAM" id="MobiDB-lite"/>
    </source>
</evidence>
<protein>
    <submittedName>
        <fullName evidence="3">Coiled-coil domain containing 73</fullName>
    </submittedName>
</protein>
<reference evidence="6" key="1">
    <citation type="journal article" date="2012" name="Nat. Commun.">
        <title>Quantitative maps of protein phosphorylation sites across 14 different rat organs and tissues.</title>
        <authorList>
            <person name="Lundby A."/>
            <person name="Secher A."/>
            <person name="Lage K."/>
            <person name="Nordsborg N.B."/>
            <person name="Dmytriyev A."/>
            <person name="Lundby C."/>
            <person name="Olsen J.V."/>
        </authorList>
    </citation>
    <scope>IDENTIFICATION BY MASS SPECTROMETRY [LARGE SCALE ANALYSIS]</scope>
</reference>
<dbReference type="InterPro" id="IPR031650">
    <property type="entry name" value="CCDC73"/>
</dbReference>
<reference evidence="3" key="4">
    <citation type="submission" date="2025-09" db="UniProtKB">
        <authorList>
            <consortium name="Ensembl"/>
        </authorList>
    </citation>
    <scope>IDENTIFICATION</scope>
    <source>
        <strain evidence="3">Brown Norway</strain>
    </source>
</reference>
<dbReference type="HOGENOM" id="CLU_010526_0_0_1"/>
<dbReference type="PaxDb" id="10116-ENSRNOP00000051496"/>
<feature type="region of interest" description="Disordered" evidence="2">
    <location>
        <begin position="992"/>
        <end position="1040"/>
    </location>
</feature>
<reference evidence="3" key="2">
    <citation type="submission" date="2024-01" db="EMBL/GenBank/DDBJ databases">
        <title>GRCr8: a new rat reference genome assembly contstructed from accurate long reads and long range scaffolding.</title>
        <authorList>
            <person name="Doris P.A."/>
            <person name="Kalbfleisch T."/>
            <person name="Li K."/>
            <person name="Howe K."/>
            <person name="Wood J."/>
        </authorList>
    </citation>
    <scope>NUCLEOTIDE SEQUENCE [LARGE SCALE GENOMIC DNA]</scope>
    <source>
        <strain evidence="3">Brown Norway</strain>
    </source>
</reference>
<dbReference type="RefSeq" id="XP_063141012.1">
    <property type="nucleotide sequence ID" value="XM_063284942.1"/>
</dbReference>
<feature type="compositionally biased region" description="Low complexity" evidence="2">
    <location>
        <begin position="1025"/>
        <end position="1039"/>
    </location>
</feature>
<dbReference type="Pfam" id="PF15818">
    <property type="entry name" value="CCDC73"/>
    <property type="match status" value="1"/>
</dbReference>
<feature type="compositionally biased region" description="Polar residues" evidence="2">
    <location>
        <begin position="746"/>
        <end position="789"/>
    </location>
</feature>
<name>F1M0U1_RAT</name>
<dbReference type="Ensembl" id="ENSRNOT00000041362.7">
    <property type="protein sequence ID" value="ENSRNOP00000051496.6"/>
    <property type="gene ID" value="ENSRNOG00000022660.8"/>
</dbReference>
<dbReference type="PANTHER" id="PTHR28660:SF1">
    <property type="entry name" value="COILED-COIL DOMAIN-CONTAINING PROTEIN 73"/>
    <property type="match status" value="1"/>
</dbReference>
<dbReference type="AGR" id="RGD:1563448"/>
<dbReference type="SMR" id="F1M0U1"/>
<feature type="compositionally biased region" description="Polar residues" evidence="2">
    <location>
        <begin position="729"/>
        <end position="738"/>
    </location>
</feature>
<evidence type="ECO:0000313" key="5">
    <source>
        <dbReference type="RGD" id="1563448"/>
    </source>
</evidence>
<evidence type="ECO:0000256" key="1">
    <source>
        <dbReference type="SAM" id="Coils"/>
    </source>
</evidence>
<evidence type="ECO:0007829" key="6">
    <source>
        <dbReference type="PubMed" id="22673903"/>
    </source>
</evidence>
<dbReference type="Bgee" id="ENSRNOG00000022660">
    <property type="expression patterns" value="Expressed in testis and 2 other cell types or tissues"/>
</dbReference>
<proteinExistence type="evidence at protein level"/>
<feature type="compositionally biased region" description="Basic and acidic residues" evidence="2">
    <location>
        <begin position="992"/>
        <end position="1003"/>
    </location>
</feature>
<keyword evidence="4" id="KW-1185">Reference proteome</keyword>
<feature type="region of interest" description="Disordered" evidence="2">
    <location>
        <begin position="884"/>
        <end position="908"/>
    </location>
</feature>
<feature type="coiled-coil region" evidence="1">
    <location>
        <begin position="67"/>
        <end position="94"/>
    </location>
</feature>
<dbReference type="AlphaFoldDB" id="F1M0U1"/>
<dbReference type="PhosphoSitePlus" id="F1M0U1"/>
<feature type="compositionally biased region" description="Polar residues" evidence="2">
    <location>
        <begin position="1004"/>
        <end position="1015"/>
    </location>
</feature>
<gene>
    <name evidence="3 5" type="primary">Ccdc73</name>
</gene>
<dbReference type="Proteomes" id="UP000002494">
    <property type="component" value="Chromosome 3"/>
</dbReference>
<feature type="coiled-coil region" evidence="1">
    <location>
        <begin position="275"/>
        <end position="411"/>
    </location>
</feature>
<evidence type="ECO:0000313" key="3">
    <source>
        <dbReference type="Ensembl" id="ENSRNOP00000051496.6"/>
    </source>
</evidence>
<dbReference type="eggNOG" id="ENOG502QQG1">
    <property type="taxonomic scope" value="Eukaryota"/>
</dbReference>
<dbReference type="PANTHER" id="PTHR28660">
    <property type="entry name" value="COILED-COIL DOMAIN-CONTAINING PROTEIN 73"/>
    <property type="match status" value="1"/>
</dbReference>
<feature type="region of interest" description="Disordered" evidence="2">
    <location>
        <begin position="729"/>
        <end position="803"/>
    </location>
</feature>
<organism evidence="3 4">
    <name type="scientific">Rattus norvegicus</name>
    <name type="common">Rat</name>
    <dbReference type="NCBI Taxonomy" id="10116"/>
    <lineage>
        <taxon>Eukaryota</taxon>
        <taxon>Metazoa</taxon>
        <taxon>Chordata</taxon>
        <taxon>Craniata</taxon>
        <taxon>Vertebrata</taxon>
        <taxon>Euteleostomi</taxon>
        <taxon>Mammalia</taxon>
        <taxon>Eutheria</taxon>
        <taxon>Euarchontoglires</taxon>
        <taxon>Glires</taxon>
        <taxon>Rodentia</taxon>
        <taxon>Myomorpha</taxon>
        <taxon>Muroidea</taxon>
        <taxon>Muridae</taxon>
        <taxon>Murinae</taxon>
        <taxon>Rattus</taxon>
    </lineage>
</organism>
<dbReference type="InParanoid" id="F1M0U1"/>
<feature type="coiled-coil region" evidence="1">
    <location>
        <begin position="190"/>
        <end position="221"/>
    </location>
</feature>
<dbReference type="STRING" id="10116.ENSRNOP00000051496"/>
<dbReference type="GeneID" id="499848"/>
<sequence>MNINMEDSFNTKPSASTFTLQSSSETMVSIQLLDFRTSLLEALEELRMRREAETQYEEQIAKIIMETQELNWQKETLQNQKEALIKQHKEAMGVFKNQLQMKIYALEEEKGKYKLATEIKEKEIEGLKETLKTLQVSQYSLQKKVSEMEQKAHLHHLAKEDYHKQLNEIEKYYVTITNQFGLVRENHVKLEQNVQEAIQLNKRLSTLNEKQESEIHRLKKLTCISEVMSRPLMSPKGGFFTELKKAASELIKSKVTCQHKMEGESIDLIIKEQKYEELQERLNVELELNRKINEEITHIQEEKQDIIISFQHMQQLLQQETQANGEVSAELKVLREKNQTLERDNELQREKVKENEGKFLNLEKEHERALGTWKKQVEELSGEMNRIKSELSSLKETHVKLQEHYNKLYEQNKNEECKKFQNVPELNNENGDELSSKKSKNTIVQKYNSGQEIWGENTKSCLDTEYREREETRDLPVGKTAEDLQPLEISAKSEINTMISQERNQSGMSPHKVLCLDKDVTDQEQTSNVTDSRKSIPGEVKDKLCLEKASGCSEFKSLNNFFLVVDESLETEKICLEGTEGLGLPHTAVDVPLDTRSSKASFNGVSNEMAHKRNHNTDASESSPFKHQFKLLPADLENATEKEITNHDQNKASLDSLLDIKLNLDLCKKHGLQDSCNVMLDVKYQKIKQMLREECQCSIEPCSCYQSARETPQPGATAACAAAIGLSGPSASPGNDSTAPKKPEHSVSTVPTAVKPSSSPAERTTRTNVNDIQNSPLKNHSGTSESSVGISDFQVSPGDSHAPQAQDFKTAVPLTTSTEKQLPSDNQITEAPESGLFSLVGVKERQCMLISNREKAEALDDILSEETCCEGQLGEAHLSHVTPSADSVNTSARSAFDLPTPDKKREETPGYMKFVAPSCRPKINQSQTAGTVTSSIPSLLKEKPVGVSENRVTAPVTFRKNDGLEDTRKNIGSDPISTSRVADTVSNWSIHLDPKGQPSEERNATAQTVHESSFPTEHGKAEPLTSTVQQSHSQTSKVTDTLDPFTFCPGRKDWQSLVMNQLTEIGKLLSLENDNQPKRRKVEEMLDKVID</sequence>
<keyword evidence="1" id="KW-0175">Coiled coil</keyword>
<reference evidence="3" key="3">
    <citation type="submission" date="2025-08" db="UniProtKB">
        <authorList>
            <consortium name="Ensembl"/>
        </authorList>
    </citation>
    <scope>IDENTIFICATION</scope>
    <source>
        <strain evidence="3">Brown Norway</strain>
    </source>
</reference>
<feature type="compositionally biased region" description="Polar residues" evidence="2">
    <location>
        <begin position="884"/>
        <end position="893"/>
    </location>
</feature>
<accession>F1M0U1</accession>
<dbReference type="RGD" id="1563448">
    <property type="gene designation" value="Ccdc73"/>
</dbReference>